<dbReference type="EMBL" id="FOTB01000006">
    <property type="protein sequence ID" value="SFK92975.1"/>
    <property type="molecule type" value="Genomic_DNA"/>
</dbReference>
<dbReference type="KEGG" id="shv:AAT16_08110"/>
<reference evidence="3" key="2">
    <citation type="submission" date="2015-04" db="EMBL/GenBank/DDBJ databases">
        <title>Complete genome sequence of Salinicoccus halodurans strain H3B36, isolated from the Qaidam basin of China.</title>
        <authorList>
            <person name="Ma Y."/>
            <person name="Jiang K."/>
            <person name="Xue Y."/>
        </authorList>
    </citation>
    <scope>NUCLEOTIDE SEQUENCE [LARGE SCALE GENOMIC DNA]</scope>
    <source>
        <strain evidence="3">H3B36</strain>
    </source>
</reference>
<organism evidence="2 4">
    <name type="scientific">Salinicoccus halodurans</name>
    <dbReference type="NCBI Taxonomy" id="407035"/>
    <lineage>
        <taxon>Bacteria</taxon>
        <taxon>Bacillati</taxon>
        <taxon>Bacillota</taxon>
        <taxon>Bacilli</taxon>
        <taxon>Bacillales</taxon>
        <taxon>Staphylococcaceae</taxon>
        <taxon>Salinicoccus</taxon>
    </lineage>
</organism>
<dbReference type="Proteomes" id="UP000034029">
    <property type="component" value="Chromosome"/>
</dbReference>
<protein>
    <submittedName>
        <fullName evidence="2">Uncharacterized protein</fullName>
    </submittedName>
</protein>
<evidence type="ECO:0000313" key="3">
    <source>
        <dbReference type="Proteomes" id="UP000034029"/>
    </source>
</evidence>
<keyword evidence="3" id="KW-1185">Reference proteome</keyword>
<name>A0A0F7D4G6_9STAP</name>
<dbReference type="AlphaFoldDB" id="A0A0F7D4G6"/>
<evidence type="ECO:0000313" key="2">
    <source>
        <dbReference type="EMBL" id="SFK92975.1"/>
    </source>
</evidence>
<gene>
    <name evidence="1" type="ORF">AAT16_08110</name>
    <name evidence="2" type="ORF">SAMN05216235_2515</name>
</gene>
<dbReference type="RefSeq" id="WP_046790382.1">
    <property type="nucleotide sequence ID" value="NZ_CP011366.1"/>
</dbReference>
<proteinExistence type="predicted"/>
<reference evidence="1 3" key="1">
    <citation type="journal article" date="2015" name="Int. J. Syst. Evol. Microbiol.">
        <title>Complete genome sequence of Salinicoccus halodurans H3B36, isolated from the Qaidam Basin in China.</title>
        <authorList>
            <person name="Jiang K."/>
            <person name="Xue Y."/>
            <person name="Ma Y."/>
        </authorList>
    </citation>
    <scope>NUCLEOTIDE SEQUENCE [LARGE SCALE GENOMIC DNA]</scope>
    <source>
        <strain evidence="1 3">H3B36</strain>
    </source>
</reference>
<dbReference type="EMBL" id="CP011366">
    <property type="protein sequence ID" value="AKG74200.1"/>
    <property type="molecule type" value="Genomic_DNA"/>
</dbReference>
<dbReference type="Proteomes" id="UP000183090">
    <property type="component" value="Unassembled WGS sequence"/>
</dbReference>
<sequence>MSLTYEELEEMLEDLFETIRNEALRLNRAGDINLFKSKYNIQSAQSETPFEENAKILIIGVESGTMKNKDIAGIFKKYGLSGRYDVVSYKDATNYDISILENNTKYSDIFIGPVPHSMKGMGNKSSGLDKLINDTEGRYPHVIRLRNKAKELHLSKESLKNALSESKLLQYIS</sequence>
<evidence type="ECO:0000313" key="4">
    <source>
        <dbReference type="Proteomes" id="UP000183090"/>
    </source>
</evidence>
<dbReference type="OrthoDB" id="2418663at2"/>
<reference evidence="2 4" key="3">
    <citation type="submission" date="2016-10" db="EMBL/GenBank/DDBJ databases">
        <authorList>
            <person name="Varghese N."/>
            <person name="Submissions S."/>
        </authorList>
    </citation>
    <scope>NUCLEOTIDE SEQUENCE [LARGE SCALE GENOMIC DNA]</scope>
    <source>
        <strain evidence="2 4">CGMCC 1.6501</strain>
    </source>
</reference>
<evidence type="ECO:0000313" key="1">
    <source>
        <dbReference type="EMBL" id="AKG74200.1"/>
    </source>
</evidence>
<accession>A0A0F7D4G6</accession>